<dbReference type="InterPro" id="IPR001296">
    <property type="entry name" value="Glyco_trans_1"/>
</dbReference>
<organism evidence="3 4">
    <name type="scientific">Rhizobium subbaraonis</name>
    <dbReference type="NCBI Taxonomy" id="908946"/>
    <lineage>
        <taxon>Bacteria</taxon>
        <taxon>Pseudomonadati</taxon>
        <taxon>Pseudomonadota</taxon>
        <taxon>Alphaproteobacteria</taxon>
        <taxon>Hyphomicrobiales</taxon>
        <taxon>Rhizobiaceae</taxon>
        <taxon>Rhizobium/Agrobacterium group</taxon>
        <taxon>Rhizobium</taxon>
    </lineage>
</organism>
<dbReference type="Pfam" id="PF00534">
    <property type="entry name" value="Glycos_transf_1"/>
    <property type="match status" value="1"/>
</dbReference>
<dbReference type="RefSeq" id="WP_097138961.1">
    <property type="nucleotide sequence ID" value="NZ_OBQD01000006.1"/>
</dbReference>
<dbReference type="GO" id="GO:0016757">
    <property type="term" value="F:glycosyltransferase activity"/>
    <property type="evidence" value="ECO:0007669"/>
    <property type="project" value="InterPro"/>
</dbReference>
<dbReference type="PANTHER" id="PTHR12526">
    <property type="entry name" value="GLYCOSYLTRANSFERASE"/>
    <property type="match status" value="1"/>
</dbReference>
<evidence type="ECO:0000259" key="1">
    <source>
        <dbReference type="Pfam" id="PF00534"/>
    </source>
</evidence>
<name>A0A285UCE6_9HYPH</name>
<feature type="domain" description="Glycosyltransferase subfamily 4-like N-terminal" evidence="2">
    <location>
        <begin position="18"/>
        <end position="191"/>
    </location>
</feature>
<dbReference type="SUPFAM" id="SSF53756">
    <property type="entry name" value="UDP-Glycosyltransferase/glycogen phosphorylase"/>
    <property type="match status" value="1"/>
</dbReference>
<keyword evidence="3" id="KW-0808">Transferase</keyword>
<gene>
    <name evidence="3" type="ORF">SAMN05892877_10695</name>
</gene>
<evidence type="ECO:0000259" key="2">
    <source>
        <dbReference type="Pfam" id="PF13439"/>
    </source>
</evidence>
<dbReference type="Pfam" id="PF13439">
    <property type="entry name" value="Glyco_transf_4"/>
    <property type="match status" value="1"/>
</dbReference>
<protein>
    <submittedName>
        <fullName evidence="3">Glycosyltransferase involved in cell wall bisynthesis</fullName>
    </submittedName>
</protein>
<dbReference type="CDD" id="cd03801">
    <property type="entry name" value="GT4_PimA-like"/>
    <property type="match status" value="1"/>
</dbReference>
<sequence>MSNNHRPLRIIHCFRSPIGGIFRHVRDLAEYHARQGHEVGIVCDSSTGGAYEDTLFDEIRPFLGLGIFRLPIRRSVSLSDLQALWGSYREIRSLQPDVLHGHGAKGGAIARIIGSVLRVNRYRVARLYSPHGGSLHFTRSTLAGKVVLRAERLLERTTDALVFVCDFERDSYIAKVGKPRCRFERIYNGISDRDFDTVYPKEDAADFLYIGMLRDLKGPDVFIDAFARTERRVGRPLSALMVGDGPDEEKYEQTMLRLGLGRRIAMMPAMKARDAFAMAHSVVVPSRAEAMPYIVLEALAANVPVIASRVGGIPEVLGRDSIALAEPADPDSLAETMALAVTDAKWRAHSMPDADSFKGTFSASVMAATMMDLYRELLAEGASKAGCTVSPHLA</sequence>
<reference evidence="3 4" key="1">
    <citation type="submission" date="2017-08" db="EMBL/GenBank/DDBJ databases">
        <authorList>
            <person name="de Groot N.N."/>
        </authorList>
    </citation>
    <scope>NUCLEOTIDE SEQUENCE [LARGE SCALE GENOMIC DNA]</scope>
    <source>
        <strain evidence="3 4">JC85</strain>
    </source>
</reference>
<dbReference type="AlphaFoldDB" id="A0A285UCE6"/>
<evidence type="ECO:0000313" key="3">
    <source>
        <dbReference type="EMBL" id="SOC39594.1"/>
    </source>
</evidence>
<dbReference type="Proteomes" id="UP000219167">
    <property type="component" value="Unassembled WGS sequence"/>
</dbReference>
<proteinExistence type="predicted"/>
<keyword evidence="4" id="KW-1185">Reference proteome</keyword>
<dbReference type="EMBL" id="OBQD01000006">
    <property type="protein sequence ID" value="SOC39594.1"/>
    <property type="molecule type" value="Genomic_DNA"/>
</dbReference>
<dbReference type="InterPro" id="IPR028098">
    <property type="entry name" value="Glyco_trans_4-like_N"/>
</dbReference>
<evidence type="ECO:0000313" key="4">
    <source>
        <dbReference type="Proteomes" id="UP000219167"/>
    </source>
</evidence>
<feature type="domain" description="Glycosyl transferase family 1" evidence="1">
    <location>
        <begin position="201"/>
        <end position="347"/>
    </location>
</feature>
<dbReference type="Gene3D" id="3.40.50.2000">
    <property type="entry name" value="Glycogen Phosphorylase B"/>
    <property type="match status" value="2"/>
</dbReference>
<dbReference type="OrthoDB" id="9806708at2"/>
<accession>A0A285UCE6</accession>